<gene>
    <name evidence="1" type="ORF">CBYS24578_00010553</name>
</gene>
<name>A0A9N9UHQ4_9HYPO</name>
<proteinExistence type="predicted"/>
<evidence type="ECO:0000313" key="1">
    <source>
        <dbReference type="EMBL" id="CAG9987910.1"/>
    </source>
</evidence>
<dbReference type="AlphaFoldDB" id="A0A9N9UHQ4"/>
<reference evidence="1 2" key="2">
    <citation type="submission" date="2021-10" db="EMBL/GenBank/DDBJ databases">
        <authorList>
            <person name="Piombo E."/>
        </authorList>
    </citation>
    <scope>NUCLEOTIDE SEQUENCE [LARGE SCALE GENOMIC DNA]</scope>
</reference>
<sequence>MFTSKKFSRNPVDITAPVPLEERRFPLKHHLDGDTTPIAGLPYSFDDIHLMVLLPQYNITRQKENAQTKGGVFANRVGNNAGSEIWAGYAPTDMSEKVLVSRNHNDNMSNALARHQANLFIATRDIPLILVLFGSFFLPKSNPCDPGTLLIRSRSCLTIAARATTLVLPVPLSCLIHDVGCPRQMMVAILVPASTRMTMRI</sequence>
<protein>
    <submittedName>
        <fullName evidence="1">Uncharacterized protein</fullName>
    </submittedName>
</protein>
<comment type="caution">
    <text evidence="1">The sequence shown here is derived from an EMBL/GenBank/DDBJ whole genome shotgun (WGS) entry which is preliminary data.</text>
</comment>
<accession>A0A9N9UHQ4</accession>
<evidence type="ECO:0000313" key="2">
    <source>
        <dbReference type="Proteomes" id="UP000754883"/>
    </source>
</evidence>
<keyword evidence="2" id="KW-1185">Reference proteome</keyword>
<reference evidence="2" key="1">
    <citation type="submission" date="2019-06" db="EMBL/GenBank/DDBJ databases">
        <authorList>
            <person name="Broberg M."/>
        </authorList>
    </citation>
    <scope>NUCLEOTIDE SEQUENCE [LARGE SCALE GENOMIC DNA]</scope>
</reference>
<dbReference type="Proteomes" id="UP000754883">
    <property type="component" value="Unassembled WGS sequence"/>
</dbReference>
<organism evidence="1 2">
    <name type="scientific">Clonostachys byssicola</name>
    <dbReference type="NCBI Taxonomy" id="160290"/>
    <lineage>
        <taxon>Eukaryota</taxon>
        <taxon>Fungi</taxon>
        <taxon>Dikarya</taxon>
        <taxon>Ascomycota</taxon>
        <taxon>Pezizomycotina</taxon>
        <taxon>Sordariomycetes</taxon>
        <taxon>Hypocreomycetidae</taxon>
        <taxon>Hypocreales</taxon>
        <taxon>Bionectriaceae</taxon>
        <taxon>Clonostachys</taxon>
    </lineage>
</organism>
<dbReference type="EMBL" id="CABFNO020001443">
    <property type="protein sequence ID" value="CAG9987910.1"/>
    <property type="molecule type" value="Genomic_DNA"/>
</dbReference>